<accession>A0ABW8A7I0</accession>
<protein>
    <submittedName>
        <fullName evidence="3">CU044_5270 family protein</fullName>
    </submittedName>
</protein>
<feature type="region of interest" description="Disordered" evidence="1">
    <location>
        <begin position="1"/>
        <end position="21"/>
    </location>
</feature>
<keyword evidence="2" id="KW-0812">Transmembrane</keyword>
<dbReference type="EMBL" id="JBITMB010000005">
    <property type="protein sequence ID" value="MFI7442743.1"/>
    <property type="molecule type" value="Genomic_DNA"/>
</dbReference>
<dbReference type="RefSeq" id="WP_397022708.1">
    <property type="nucleotide sequence ID" value="NZ_JBITMB010000005.1"/>
</dbReference>
<name>A0ABW8A7I0_9ACTN</name>
<gene>
    <name evidence="3" type="ORF">ACIBP5_22475</name>
</gene>
<comment type="caution">
    <text evidence="3">The sequence shown here is derived from an EMBL/GenBank/DDBJ whole genome shotgun (WGS) entry which is preliminary data.</text>
</comment>
<keyword evidence="2" id="KW-0472">Membrane</keyword>
<evidence type="ECO:0000256" key="2">
    <source>
        <dbReference type="SAM" id="Phobius"/>
    </source>
</evidence>
<dbReference type="NCBIfam" id="NF038083">
    <property type="entry name" value="CU044_5270_fam"/>
    <property type="match status" value="1"/>
</dbReference>
<feature type="transmembrane region" description="Helical" evidence="2">
    <location>
        <begin position="48"/>
        <end position="70"/>
    </location>
</feature>
<dbReference type="InterPro" id="IPR047789">
    <property type="entry name" value="CU044_5270-like"/>
</dbReference>
<evidence type="ECO:0000256" key="1">
    <source>
        <dbReference type="SAM" id="MobiDB-lite"/>
    </source>
</evidence>
<feature type="region of interest" description="Disordered" evidence="1">
    <location>
        <begin position="154"/>
        <end position="175"/>
    </location>
</feature>
<proteinExistence type="predicted"/>
<evidence type="ECO:0000313" key="4">
    <source>
        <dbReference type="Proteomes" id="UP001612928"/>
    </source>
</evidence>
<sequence>MNPIDDVRAARPAHLGDTEVDQRTRQAELAYAMSQGAPAPRRRSLRPVWGLSLAGAAAAVTAVAVFGAGAGGGAGGGTTPAVRSATGTAAPMALSAQQVLLMAATKAEGRPSSSGTYWHTESVQRTLTRAVAGYLVVEEGRIQSWVSATGQWSRSQPLGAQPATDADRARWEAAGSPAQIEVEVPGKRTRTLTTEPGKPHSGHHAGKEIFWLGRNVTMADLKRLPEDETALKRWLLRHYQGHGTESGAPMGRDAWLFQTTAGLITDMPVSAKVRAAAFRMLAGLPTVTASAGVTDARGRSGTAVAIETESLAPDGHAAGKGTLQDRLIIDEQTGQALARESVVVEPGGLQKDFEPGTVWNSVTLVKAAWTDSREN</sequence>
<organism evidence="3 4">
    <name type="scientific">Nonomuraea indica</name>
    <dbReference type="NCBI Taxonomy" id="1581193"/>
    <lineage>
        <taxon>Bacteria</taxon>
        <taxon>Bacillati</taxon>
        <taxon>Actinomycetota</taxon>
        <taxon>Actinomycetes</taxon>
        <taxon>Streptosporangiales</taxon>
        <taxon>Streptosporangiaceae</taxon>
        <taxon>Nonomuraea</taxon>
    </lineage>
</organism>
<keyword evidence="2" id="KW-1133">Transmembrane helix</keyword>
<evidence type="ECO:0000313" key="3">
    <source>
        <dbReference type="EMBL" id="MFI7442743.1"/>
    </source>
</evidence>
<dbReference type="Proteomes" id="UP001612928">
    <property type="component" value="Unassembled WGS sequence"/>
</dbReference>
<reference evidence="3 4" key="1">
    <citation type="submission" date="2024-10" db="EMBL/GenBank/DDBJ databases">
        <title>The Natural Products Discovery Center: Release of the First 8490 Sequenced Strains for Exploring Actinobacteria Biosynthetic Diversity.</title>
        <authorList>
            <person name="Kalkreuter E."/>
            <person name="Kautsar S.A."/>
            <person name="Yang D."/>
            <person name="Bader C.D."/>
            <person name="Teijaro C.N."/>
            <person name="Fluegel L."/>
            <person name="Davis C.M."/>
            <person name="Simpson J.R."/>
            <person name="Lauterbach L."/>
            <person name="Steele A.D."/>
            <person name="Gui C."/>
            <person name="Meng S."/>
            <person name="Li G."/>
            <person name="Viehrig K."/>
            <person name="Ye F."/>
            <person name="Su P."/>
            <person name="Kiefer A.F."/>
            <person name="Nichols A."/>
            <person name="Cepeda A.J."/>
            <person name="Yan W."/>
            <person name="Fan B."/>
            <person name="Jiang Y."/>
            <person name="Adhikari A."/>
            <person name="Zheng C.-J."/>
            <person name="Schuster L."/>
            <person name="Cowan T.M."/>
            <person name="Smanski M.J."/>
            <person name="Chevrette M.G."/>
            <person name="De Carvalho L.P.S."/>
            <person name="Shen B."/>
        </authorList>
    </citation>
    <scope>NUCLEOTIDE SEQUENCE [LARGE SCALE GENOMIC DNA]</scope>
    <source>
        <strain evidence="3 4">NPDC049503</strain>
    </source>
</reference>
<keyword evidence="4" id="KW-1185">Reference proteome</keyword>